<dbReference type="InterPro" id="IPR003111">
    <property type="entry name" value="Lon_prtase_N"/>
</dbReference>
<dbReference type="Gene3D" id="1.20.58.1480">
    <property type="match status" value="1"/>
</dbReference>
<feature type="compositionally biased region" description="Basic and acidic residues" evidence="1">
    <location>
        <begin position="19"/>
        <end position="40"/>
    </location>
</feature>
<gene>
    <name evidence="3" type="ORF">CHS0354_006927</name>
</gene>
<dbReference type="AlphaFoldDB" id="A0AAE0TEH3"/>
<dbReference type="Gene3D" id="2.30.130.40">
    <property type="entry name" value="LON domain-like"/>
    <property type="match status" value="1"/>
</dbReference>
<reference evidence="3" key="3">
    <citation type="submission" date="2023-05" db="EMBL/GenBank/DDBJ databases">
        <authorList>
            <person name="Smith C.H."/>
        </authorList>
    </citation>
    <scope>NUCLEOTIDE SEQUENCE</scope>
    <source>
        <strain evidence="3">CHS0354</strain>
        <tissue evidence="3">Mantle</tissue>
    </source>
</reference>
<dbReference type="SMART" id="SM00464">
    <property type="entry name" value="LON"/>
    <property type="match status" value="1"/>
</dbReference>
<dbReference type="Gene3D" id="1.20.5.5270">
    <property type="match status" value="1"/>
</dbReference>
<dbReference type="Pfam" id="PF02190">
    <property type="entry name" value="LON_substr_bdg"/>
    <property type="match status" value="1"/>
</dbReference>
<evidence type="ECO:0000256" key="1">
    <source>
        <dbReference type="SAM" id="MobiDB-lite"/>
    </source>
</evidence>
<reference evidence="3" key="2">
    <citation type="journal article" date="2021" name="Genome Biol. Evol.">
        <title>Developing a high-quality reference genome for a parasitic bivalve with doubly uniparental inheritance (Bivalvia: Unionida).</title>
        <authorList>
            <person name="Smith C.H."/>
        </authorList>
    </citation>
    <scope>NUCLEOTIDE SEQUENCE</scope>
    <source>
        <strain evidence="3">CHS0354</strain>
        <tissue evidence="3">Mantle</tissue>
    </source>
</reference>
<feature type="compositionally biased region" description="Basic and acidic residues" evidence="1">
    <location>
        <begin position="55"/>
        <end position="74"/>
    </location>
</feature>
<proteinExistence type="predicted"/>
<dbReference type="GO" id="GO:0005524">
    <property type="term" value="F:ATP binding"/>
    <property type="evidence" value="ECO:0007669"/>
    <property type="project" value="InterPro"/>
</dbReference>
<feature type="compositionally biased region" description="Basic and acidic residues" evidence="1">
    <location>
        <begin position="1"/>
        <end position="10"/>
    </location>
</feature>
<sequence length="324" mass="36923">MNSDNDKTKDNPNNSGSGEHTEDSKNSDQTDGDRVIEHILEQPADSVSDTTSAKAQEKNDTRKICRDQADEHPDNIQPEDLYQTGVIGRIVKVLQQEDNSIGILVDVVSRVEMTEFIRTKSFCSAKVTVVQETKQKADNLTKAFAREIISSLKELIQLNPLIREELGQFVNQISIDDPSRLADFSATLTTAEREKLQEILETANISKRLEKTLLLIKKEVDLSRLQAKISKQVEERLSKNQREFFLREQLKEIKKELGLSKDEKTQEIEKLIKRASRLKMPKEVKEVFDEEINKINLLDAQSPEFNVSRNYLDWLGQSAVGGLR</sequence>
<dbReference type="SUPFAM" id="SSF88697">
    <property type="entry name" value="PUA domain-like"/>
    <property type="match status" value="1"/>
</dbReference>
<dbReference type="FunFam" id="1.20.5.5270:FF:000001">
    <property type="entry name" value="Lon protease homolog, mitochondrial"/>
    <property type="match status" value="1"/>
</dbReference>
<name>A0AAE0TEH3_9BIVA</name>
<dbReference type="PANTHER" id="PTHR43718:SF2">
    <property type="entry name" value="LON PROTEASE HOMOLOG, MITOCHONDRIAL"/>
    <property type="match status" value="1"/>
</dbReference>
<dbReference type="GO" id="GO:0006515">
    <property type="term" value="P:protein quality control for misfolded or incompletely synthesized proteins"/>
    <property type="evidence" value="ECO:0007669"/>
    <property type="project" value="TreeGrafter"/>
</dbReference>
<accession>A0AAE0TEH3</accession>
<dbReference type="PROSITE" id="PS51787">
    <property type="entry name" value="LON_N"/>
    <property type="match status" value="1"/>
</dbReference>
<dbReference type="InterPro" id="IPR027065">
    <property type="entry name" value="Lon_Prtase"/>
</dbReference>
<comment type="caution">
    <text evidence="3">The sequence shown here is derived from an EMBL/GenBank/DDBJ whole genome shotgun (WGS) entry which is preliminary data.</text>
</comment>
<keyword evidence="4" id="KW-1185">Reference proteome</keyword>
<feature type="compositionally biased region" description="Polar residues" evidence="1">
    <location>
        <begin position="45"/>
        <end position="54"/>
    </location>
</feature>
<evidence type="ECO:0000313" key="3">
    <source>
        <dbReference type="EMBL" id="KAK3608886.1"/>
    </source>
</evidence>
<dbReference type="FunFam" id="1.20.58.1480:FF:000002">
    <property type="entry name" value="Lon protease homolog, mitochondrial"/>
    <property type="match status" value="1"/>
</dbReference>
<organism evidence="3 4">
    <name type="scientific">Potamilus streckersoni</name>
    <dbReference type="NCBI Taxonomy" id="2493646"/>
    <lineage>
        <taxon>Eukaryota</taxon>
        <taxon>Metazoa</taxon>
        <taxon>Spiralia</taxon>
        <taxon>Lophotrochozoa</taxon>
        <taxon>Mollusca</taxon>
        <taxon>Bivalvia</taxon>
        <taxon>Autobranchia</taxon>
        <taxon>Heteroconchia</taxon>
        <taxon>Palaeoheterodonta</taxon>
        <taxon>Unionida</taxon>
        <taxon>Unionoidea</taxon>
        <taxon>Unionidae</taxon>
        <taxon>Ambleminae</taxon>
        <taxon>Lampsilini</taxon>
        <taxon>Potamilus</taxon>
    </lineage>
</organism>
<dbReference type="PANTHER" id="PTHR43718">
    <property type="entry name" value="LON PROTEASE"/>
    <property type="match status" value="1"/>
</dbReference>
<evidence type="ECO:0000259" key="2">
    <source>
        <dbReference type="PROSITE" id="PS51787"/>
    </source>
</evidence>
<reference evidence="3" key="1">
    <citation type="journal article" date="2021" name="Genome Biol. Evol.">
        <title>A High-Quality Reference Genome for a Parasitic Bivalve with Doubly Uniparental Inheritance (Bivalvia: Unionida).</title>
        <authorList>
            <person name="Smith C.H."/>
        </authorList>
    </citation>
    <scope>NUCLEOTIDE SEQUENCE</scope>
    <source>
        <strain evidence="3">CHS0354</strain>
    </source>
</reference>
<feature type="region of interest" description="Disordered" evidence="1">
    <location>
        <begin position="1"/>
        <end position="80"/>
    </location>
</feature>
<evidence type="ECO:0000313" key="4">
    <source>
        <dbReference type="Proteomes" id="UP001195483"/>
    </source>
</evidence>
<dbReference type="GO" id="GO:0004252">
    <property type="term" value="F:serine-type endopeptidase activity"/>
    <property type="evidence" value="ECO:0007669"/>
    <property type="project" value="InterPro"/>
</dbReference>
<dbReference type="Proteomes" id="UP001195483">
    <property type="component" value="Unassembled WGS sequence"/>
</dbReference>
<dbReference type="InterPro" id="IPR015947">
    <property type="entry name" value="PUA-like_sf"/>
</dbReference>
<feature type="domain" description="Lon N-terminal" evidence="2">
    <location>
        <begin position="1"/>
        <end position="220"/>
    </location>
</feature>
<dbReference type="InterPro" id="IPR046336">
    <property type="entry name" value="Lon_prtase_N_sf"/>
</dbReference>
<dbReference type="EMBL" id="JAEAOA010000469">
    <property type="protein sequence ID" value="KAK3608886.1"/>
    <property type="molecule type" value="Genomic_DNA"/>
</dbReference>
<dbReference type="GO" id="GO:0004176">
    <property type="term" value="F:ATP-dependent peptidase activity"/>
    <property type="evidence" value="ECO:0007669"/>
    <property type="project" value="InterPro"/>
</dbReference>
<protein>
    <recommendedName>
        <fullName evidence="2">Lon N-terminal domain-containing protein</fullName>
    </recommendedName>
</protein>